<evidence type="ECO:0000256" key="3">
    <source>
        <dbReference type="ARBA" id="ARBA00022490"/>
    </source>
</evidence>
<evidence type="ECO:0000256" key="6">
    <source>
        <dbReference type="ARBA" id="ARBA00044144"/>
    </source>
</evidence>
<dbReference type="GO" id="GO:0005085">
    <property type="term" value="F:guanyl-nucleotide exchange factor activity"/>
    <property type="evidence" value="ECO:0007669"/>
    <property type="project" value="InterPro"/>
</dbReference>
<comment type="subunit">
    <text evidence="8">Component of the translation initiation factor 2B (eIF2B) complex which is a heterodecamer of two sets of five different subunits: alpha, beta, gamma, delta and epsilon. Subunits alpha, beta and delta comprise a regulatory subcomplex and subunits epsilon and gamma comprise a catalytic subcomplex. Within the complex, the hexameric regulatory complex resides at the center, with the two heterodimeric catalytic subcomplexes bound on opposite sides.</text>
</comment>
<dbReference type="SUPFAM" id="SSF53448">
    <property type="entry name" value="Nucleotide-diphospho-sugar transferases"/>
    <property type="match status" value="1"/>
</dbReference>
<evidence type="ECO:0000256" key="1">
    <source>
        <dbReference type="ARBA" id="ARBA00004514"/>
    </source>
</evidence>
<dbReference type="Gene3D" id="1.25.40.180">
    <property type="match status" value="1"/>
</dbReference>
<dbReference type="Gene3D" id="2.160.10.10">
    <property type="entry name" value="Hexapeptide repeat proteins"/>
    <property type="match status" value="1"/>
</dbReference>
<evidence type="ECO:0000313" key="11">
    <source>
        <dbReference type="EMBL" id="KAJ1644890.1"/>
    </source>
</evidence>
<dbReference type="InterPro" id="IPR035543">
    <property type="entry name" value="eIF-2B_epsilon_N"/>
</dbReference>
<comment type="similarity">
    <text evidence="2">Belongs to the eIF-2B gamma/epsilon subunits family.</text>
</comment>
<dbReference type="InterPro" id="IPR003307">
    <property type="entry name" value="W2_domain"/>
</dbReference>
<gene>
    <name evidence="11" type="primary">GCD6</name>
    <name evidence="11" type="ORF">LPJ64_003474</name>
</gene>
<evidence type="ECO:0000256" key="9">
    <source>
        <dbReference type="SAM" id="MobiDB-lite"/>
    </source>
</evidence>
<dbReference type="PROSITE" id="PS51363">
    <property type="entry name" value="W2"/>
    <property type="match status" value="1"/>
</dbReference>
<evidence type="ECO:0000313" key="12">
    <source>
        <dbReference type="Proteomes" id="UP001145021"/>
    </source>
</evidence>
<dbReference type="CDD" id="cd04197">
    <property type="entry name" value="eIF-2B_epsilon_N"/>
    <property type="match status" value="1"/>
</dbReference>
<keyword evidence="4 11" id="KW-0396">Initiation factor</keyword>
<dbReference type="Proteomes" id="UP001145021">
    <property type="component" value="Unassembled WGS sequence"/>
</dbReference>
<comment type="subcellular location">
    <subcellularLocation>
        <location evidence="1">Cytoplasm</location>
        <location evidence="1">Cytosol</location>
    </subcellularLocation>
</comment>
<feature type="compositionally biased region" description="Low complexity" evidence="9">
    <location>
        <begin position="489"/>
        <end position="508"/>
    </location>
</feature>
<dbReference type="InterPro" id="IPR056764">
    <property type="entry name" value="LbH_EIF2B3/5"/>
</dbReference>
<feature type="region of interest" description="Disordered" evidence="9">
    <location>
        <begin position="459"/>
        <end position="508"/>
    </location>
</feature>
<dbReference type="InterPro" id="IPR016024">
    <property type="entry name" value="ARM-type_fold"/>
</dbReference>
<feature type="domain" description="W2" evidence="10">
    <location>
        <begin position="597"/>
        <end position="773"/>
    </location>
</feature>
<evidence type="ECO:0000256" key="5">
    <source>
        <dbReference type="ARBA" id="ARBA00022917"/>
    </source>
</evidence>
<keyword evidence="12" id="KW-1185">Reference proteome</keyword>
<dbReference type="SUPFAM" id="SSF48371">
    <property type="entry name" value="ARM repeat"/>
    <property type="match status" value="1"/>
</dbReference>
<dbReference type="SUPFAM" id="SSF51161">
    <property type="entry name" value="Trimeric LpxA-like enzymes"/>
    <property type="match status" value="1"/>
</dbReference>
<evidence type="ECO:0000256" key="8">
    <source>
        <dbReference type="ARBA" id="ARBA00046432"/>
    </source>
</evidence>
<dbReference type="InterPro" id="IPR005835">
    <property type="entry name" value="NTP_transferase_dom"/>
</dbReference>
<dbReference type="EMBL" id="JANBOH010000136">
    <property type="protein sequence ID" value="KAJ1644890.1"/>
    <property type="molecule type" value="Genomic_DNA"/>
</dbReference>
<reference evidence="11" key="1">
    <citation type="submission" date="2022-07" db="EMBL/GenBank/DDBJ databases">
        <title>Phylogenomic reconstructions and comparative analyses of Kickxellomycotina fungi.</title>
        <authorList>
            <person name="Reynolds N.K."/>
            <person name="Stajich J.E."/>
            <person name="Barry K."/>
            <person name="Grigoriev I.V."/>
            <person name="Crous P."/>
            <person name="Smith M.E."/>
        </authorList>
    </citation>
    <scope>NUCLEOTIDE SEQUENCE</scope>
    <source>
        <strain evidence="11">NBRC 105413</strain>
    </source>
</reference>
<dbReference type="Pfam" id="PF02020">
    <property type="entry name" value="W2"/>
    <property type="match status" value="1"/>
</dbReference>
<dbReference type="InterPro" id="IPR029044">
    <property type="entry name" value="Nucleotide-diphossugar_trans"/>
</dbReference>
<sequence>MAPGKGSGHEKTDNELLLAIVIADSFDDLFQPLSLNKPRCLLPLCNVPMIEYTLELLASSGVNETLVVCKSHAESVKAYIKQSKWARTHSPMKVKTKVVQQSCTLGEALREIDDTLFISDFILCTGLVISNMNLSSILDMHLANAKRDKDQIMTMVLQEATSGHRITDKSDESVYVIDPSSNKLLSVDSFPSLPMADHLDIPLGIITDSPEVEIRADLIDTNVYICSPAVLELFRDNFDYQTMRSDFIHFISISTLDESTFYAHILTGTSSLSTVPAETRQRSLGSRDQSEPFAVSHSGYAAAVIDTSAYDAISRDLIGRWAYPLCPDSNPVDETVYSYNRGAVYKAEPVFLGRESRVEHHVVLGFNSQVSDFARVTDSVLGKDCGIGERSVVRGSYMFEGAKVGKGSVVERSILGERVTILDNVFIEHGCIIGDDVVIGPDVRIPEFTRIARWRPQVEDSDFSDGEGVGMSDDDDDENNDALSSVVGNANNRSSAANTATSPASKAAVDGTAHETFDTQALGISGVGYVWSNATTGDDEEDDFDEQDEVDGTRTWLRQLRTIGSSVRDIAIANAEISKRLSATHIVDEEASIAVENASEESFEHELRLTIRRSFEENLDIDIASLEINNLRMSLKGKLDDMRRILIQETLRFADLDNLPGSVKHMFSRWGGLIKKTLSNNLEQVMVIDIVERFCALDESLDESMRGRLFVLSLRFMYEFDIVEDLAIIYWYNKASEKSSSGSGAGEISQDLVQKIATFIEWLEESSEEGDDEEEEDDSDDDEEDEDSD</sequence>
<evidence type="ECO:0000256" key="7">
    <source>
        <dbReference type="ARBA" id="ARBA00044345"/>
    </source>
</evidence>
<keyword evidence="5" id="KW-0648">Protein biosynthesis</keyword>
<dbReference type="PANTHER" id="PTHR45887">
    <property type="entry name" value="TRANSLATION INITIATION FACTOR EIF-2B SUBUNIT EPSILON"/>
    <property type="match status" value="1"/>
</dbReference>
<accession>A0A9W8CIR1</accession>
<keyword evidence="3" id="KW-0963">Cytoplasm</keyword>
<dbReference type="Pfam" id="PF25084">
    <property type="entry name" value="LbH_EIF2B"/>
    <property type="match status" value="1"/>
</dbReference>
<evidence type="ECO:0000259" key="10">
    <source>
        <dbReference type="PROSITE" id="PS51363"/>
    </source>
</evidence>
<protein>
    <recommendedName>
        <fullName evidence="6">Translation initiation factor eIF2B subunit epsilon</fullName>
    </recommendedName>
    <alternativeName>
        <fullName evidence="7">eIF2B GDP-GTP exchange factor subunit epsilon</fullName>
    </alternativeName>
</protein>
<name>A0A9W8CIR1_9FUNG</name>
<dbReference type="GO" id="GO:0003743">
    <property type="term" value="F:translation initiation factor activity"/>
    <property type="evidence" value="ECO:0007669"/>
    <property type="project" value="UniProtKB-KW"/>
</dbReference>
<feature type="region of interest" description="Disordered" evidence="9">
    <location>
        <begin position="764"/>
        <end position="789"/>
    </location>
</feature>
<dbReference type="Gene3D" id="3.90.550.10">
    <property type="entry name" value="Spore Coat Polysaccharide Biosynthesis Protein SpsA, Chain A"/>
    <property type="match status" value="1"/>
</dbReference>
<comment type="caution">
    <text evidence="11">The sequence shown here is derived from an EMBL/GenBank/DDBJ whole genome shotgun (WGS) entry which is preliminary data.</text>
</comment>
<dbReference type="SMART" id="SM00515">
    <property type="entry name" value="eIF5C"/>
    <property type="match status" value="1"/>
</dbReference>
<dbReference type="AlphaFoldDB" id="A0A9W8CIR1"/>
<dbReference type="GO" id="GO:0005851">
    <property type="term" value="C:eukaryotic translation initiation factor 2B complex"/>
    <property type="evidence" value="ECO:0007669"/>
    <property type="project" value="TreeGrafter"/>
</dbReference>
<dbReference type="CDD" id="cd11558">
    <property type="entry name" value="W2_eIF2B_epsilon"/>
    <property type="match status" value="1"/>
</dbReference>
<organism evidence="11 12">
    <name type="scientific">Coemansia asiatica</name>
    <dbReference type="NCBI Taxonomy" id="1052880"/>
    <lineage>
        <taxon>Eukaryota</taxon>
        <taxon>Fungi</taxon>
        <taxon>Fungi incertae sedis</taxon>
        <taxon>Zoopagomycota</taxon>
        <taxon>Kickxellomycotina</taxon>
        <taxon>Kickxellomycetes</taxon>
        <taxon>Kickxellales</taxon>
        <taxon>Kickxellaceae</taxon>
        <taxon>Coemansia</taxon>
    </lineage>
</organism>
<dbReference type="PANTHER" id="PTHR45887:SF1">
    <property type="entry name" value="TRANSLATION INITIATION FACTOR EIF-2B SUBUNIT EPSILON"/>
    <property type="match status" value="1"/>
</dbReference>
<dbReference type="Pfam" id="PF00483">
    <property type="entry name" value="NTP_transferase"/>
    <property type="match status" value="1"/>
</dbReference>
<dbReference type="InterPro" id="IPR051956">
    <property type="entry name" value="eIF2B_epsilon"/>
</dbReference>
<evidence type="ECO:0000256" key="2">
    <source>
        <dbReference type="ARBA" id="ARBA00007878"/>
    </source>
</evidence>
<dbReference type="InterPro" id="IPR011004">
    <property type="entry name" value="Trimer_LpxA-like_sf"/>
</dbReference>
<dbReference type="GO" id="GO:0031369">
    <property type="term" value="F:translation initiation factor binding"/>
    <property type="evidence" value="ECO:0007669"/>
    <property type="project" value="InterPro"/>
</dbReference>
<evidence type="ECO:0000256" key="4">
    <source>
        <dbReference type="ARBA" id="ARBA00022540"/>
    </source>
</evidence>
<dbReference type="InterPro" id="IPR044123">
    <property type="entry name" value="W2_eIF2B_epsilon"/>
</dbReference>
<dbReference type="GO" id="GO:0005829">
    <property type="term" value="C:cytosol"/>
    <property type="evidence" value="ECO:0007669"/>
    <property type="project" value="UniProtKB-SubCell"/>
</dbReference>
<proteinExistence type="inferred from homology"/>